<evidence type="ECO:0000313" key="2">
    <source>
        <dbReference type="Proteomes" id="UP000887013"/>
    </source>
</evidence>
<evidence type="ECO:0000313" key="1">
    <source>
        <dbReference type="EMBL" id="GFT75165.1"/>
    </source>
</evidence>
<organism evidence="1 2">
    <name type="scientific">Nephila pilipes</name>
    <name type="common">Giant wood spider</name>
    <name type="synonym">Nephila maculata</name>
    <dbReference type="NCBI Taxonomy" id="299642"/>
    <lineage>
        <taxon>Eukaryota</taxon>
        <taxon>Metazoa</taxon>
        <taxon>Ecdysozoa</taxon>
        <taxon>Arthropoda</taxon>
        <taxon>Chelicerata</taxon>
        <taxon>Arachnida</taxon>
        <taxon>Araneae</taxon>
        <taxon>Araneomorphae</taxon>
        <taxon>Entelegynae</taxon>
        <taxon>Araneoidea</taxon>
        <taxon>Nephilidae</taxon>
        <taxon>Nephila</taxon>
    </lineage>
</organism>
<reference evidence="1" key="1">
    <citation type="submission" date="2020-08" db="EMBL/GenBank/DDBJ databases">
        <title>Multicomponent nature underlies the extraordinary mechanical properties of spider dragline silk.</title>
        <authorList>
            <person name="Kono N."/>
            <person name="Nakamura H."/>
            <person name="Mori M."/>
            <person name="Yoshida Y."/>
            <person name="Ohtoshi R."/>
            <person name="Malay A.D."/>
            <person name="Moran D.A.P."/>
            <person name="Tomita M."/>
            <person name="Numata K."/>
            <person name="Arakawa K."/>
        </authorList>
    </citation>
    <scope>NUCLEOTIDE SEQUENCE</scope>
</reference>
<sequence>MNNDEPLPAMHILQYAVHKTFLSSSHYSWMLTALCRRDGWASFPLLRCLSLPRIPSAHELINGMGFHAICTSCACRITPILDFILLVNYSRLWIIRAVRSLADFLIGPCLDDFRFAFCCVRLYCGSFLPIPKHLKAFAKININMDCNVVFTVSSCWNEKCNTTPRICFDL</sequence>
<gene>
    <name evidence="1" type="ORF">NPIL_591931</name>
</gene>
<dbReference type="AlphaFoldDB" id="A0A8X6U4W1"/>
<accession>A0A8X6U4W1</accession>
<proteinExistence type="predicted"/>
<keyword evidence="2" id="KW-1185">Reference proteome</keyword>
<comment type="caution">
    <text evidence="1">The sequence shown here is derived from an EMBL/GenBank/DDBJ whole genome shotgun (WGS) entry which is preliminary data.</text>
</comment>
<name>A0A8X6U4W1_NEPPI</name>
<protein>
    <submittedName>
        <fullName evidence="1">Uncharacterized protein</fullName>
    </submittedName>
</protein>
<dbReference type="Proteomes" id="UP000887013">
    <property type="component" value="Unassembled WGS sequence"/>
</dbReference>
<dbReference type="EMBL" id="BMAW01070801">
    <property type="protein sequence ID" value="GFT75165.1"/>
    <property type="molecule type" value="Genomic_DNA"/>
</dbReference>